<accession>A0A0M3J6R5</accession>
<reference evidence="2 3" key="2">
    <citation type="submission" date="2018-11" db="EMBL/GenBank/DDBJ databases">
        <authorList>
            <consortium name="Pathogen Informatics"/>
        </authorList>
    </citation>
    <scope>NUCLEOTIDE SEQUENCE [LARGE SCALE GENOMIC DNA]</scope>
</reference>
<keyword evidence="3" id="KW-1185">Reference proteome</keyword>
<dbReference type="PROSITE" id="PS50821">
    <property type="entry name" value="PAZ"/>
    <property type="match status" value="1"/>
</dbReference>
<dbReference type="Gene3D" id="2.170.260.10">
    <property type="entry name" value="paz domain"/>
    <property type="match status" value="1"/>
</dbReference>
<reference evidence="4" key="1">
    <citation type="submission" date="2017-02" db="UniProtKB">
        <authorList>
            <consortium name="WormBaseParasite"/>
        </authorList>
    </citation>
    <scope>IDENTIFICATION</scope>
</reference>
<protein>
    <submittedName>
        <fullName evidence="4">PAZ domain-containing protein</fullName>
    </submittedName>
</protein>
<dbReference type="Pfam" id="PF02170">
    <property type="entry name" value="PAZ"/>
    <property type="match status" value="1"/>
</dbReference>
<dbReference type="Proteomes" id="UP000267096">
    <property type="component" value="Unassembled WGS sequence"/>
</dbReference>
<gene>
    <name evidence="2" type="ORF">ASIM_LOCUS3099</name>
</gene>
<dbReference type="AlphaFoldDB" id="A0A0M3J6R5"/>
<dbReference type="SUPFAM" id="SSF101690">
    <property type="entry name" value="PAZ domain"/>
    <property type="match status" value="1"/>
</dbReference>
<dbReference type="OrthoDB" id="9981668at2759"/>
<evidence type="ECO:0000259" key="1">
    <source>
        <dbReference type="PROSITE" id="PS50821"/>
    </source>
</evidence>
<feature type="domain" description="PAZ" evidence="1">
    <location>
        <begin position="1"/>
        <end position="62"/>
    </location>
</feature>
<evidence type="ECO:0000313" key="2">
    <source>
        <dbReference type="EMBL" id="VDK21137.1"/>
    </source>
</evidence>
<dbReference type="WBParaSite" id="ASIM_0000325501-mRNA-1">
    <property type="protein sequence ID" value="ASIM_0000325501-mRNA-1"/>
    <property type="gene ID" value="ASIM_0000325501"/>
</dbReference>
<dbReference type="EMBL" id="UYRR01004576">
    <property type="protein sequence ID" value="VDK21137.1"/>
    <property type="molecule type" value="Genomic_DNA"/>
</dbReference>
<dbReference type="CDD" id="cd02846">
    <property type="entry name" value="PAZ_argonaute_like"/>
    <property type="match status" value="1"/>
</dbReference>
<name>A0A0M3J6R5_ANISI</name>
<proteinExistence type="predicted"/>
<evidence type="ECO:0000313" key="3">
    <source>
        <dbReference type="Proteomes" id="UP000267096"/>
    </source>
</evidence>
<dbReference type="InterPro" id="IPR003100">
    <property type="entry name" value="PAZ_dom"/>
</dbReference>
<dbReference type="GO" id="GO:0003723">
    <property type="term" value="F:RNA binding"/>
    <property type="evidence" value="ECO:0007669"/>
    <property type="project" value="InterPro"/>
</dbReference>
<dbReference type="InterPro" id="IPR036085">
    <property type="entry name" value="PAZ_dom_sf"/>
</dbReference>
<organism evidence="4">
    <name type="scientific">Anisakis simplex</name>
    <name type="common">Herring worm</name>
    <dbReference type="NCBI Taxonomy" id="6269"/>
    <lineage>
        <taxon>Eukaryota</taxon>
        <taxon>Metazoa</taxon>
        <taxon>Ecdysozoa</taxon>
        <taxon>Nematoda</taxon>
        <taxon>Chromadorea</taxon>
        <taxon>Rhabditida</taxon>
        <taxon>Spirurina</taxon>
        <taxon>Ascaridomorpha</taxon>
        <taxon>Ascaridoidea</taxon>
        <taxon>Anisakidae</taxon>
        <taxon>Anisakis</taxon>
        <taxon>Anisakis simplex complex</taxon>
    </lineage>
</organism>
<sequence length="172" mass="19457">MLIKCGWFDVVGKDQQKKKISVAEYFKTNVGIALKFARLPLIIERCESGENYYPMELLVVCENQRVKQTQQSSEQIQAMISACAALPSDRKRQTSIMTQALKLDGATKNRWFDEYNVKITKNLALEGRVLPSPQIEYGRNVKTPVNPERVSPNNNSLGFVCLIPVECSNLET</sequence>
<dbReference type="PANTHER" id="PTHR22891">
    <property type="entry name" value="EUKARYOTIC TRANSLATION INITIATION FACTOR 2C"/>
    <property type="match status" value="1"/>
</dbReference>
<evidence type="ECO:0000313" key="4">
    <source>
        <dbReference type="WBParaSite" id="ASIM_0000325501-mRNA-1"/>
    </source>
</evidence>